<proteinExistence type="inferred from homology"/>
<comment type="similarity">
    <text evidence="2 7">Belongs to the cytochrome P450 family.</text>
</comment>
<sequence length="514" mass="58382">MLQNLALLLISIACIIPINVLWQLLPKKNTSAPPLVFHWLPFIGSALDYAIDPLEFYRRNQERYGDVFTFILLGRPMTVVLGTKGNKALFASSATKLSASEAYTNLTLPVFGSGVVYDCSHSTFMSQKKFIRSGLSVTQFRAYVSMIVDEVELFMKNNLNGLSEGKIPAFETLAQLTLLTSAKTLQGHEVRKAFDEKLLSCLYHDLDKGFTPINMILPGLPLPVNRRRDVANKAVSDMFVRIIQARRKNPLPEEEYDMISTLNEKQYKDGTLLPDNHIAHLLISLLMAGQHTSSSVLSFAMLELGRRPDIWDALLKEQKENLSIDSTDDDINGNGCQLKPLEYEDFEKLPLLGAVLKETHRLHGPVHSVIRRALTDFEYIDDNDRAFIIPKGHNVVASPLYTQRSPEFWKNATDFDPYRWFKNDVYMESEEDIKVDYGFGMTSDPKESPYIPFGAGSHRCIGEQFATLQLMVILSTFVRKLEIKTEGEMPNHNYRTMIISPLSPDNIIYRTRKF</sequence>
<evidence type="ECO:0000256" key="2">
    <source>
        <dbReference type="ARBA" id="ARBA00010617"/>
    </source>
</evidence>
<dbReference type="EMBL" id="SPRH01000046">
    <property type="protein sequence ID" value="TIB97620.1"/>
    <property type="molecule type" value="Genomic_DNA"/>
</dbReference>
<evidence type="ECO:0000256" key="5">
    <source>
        <dbReference type="ARBA" id="ARBA00023004"/>
    </source>
</evidence>
<dbReference type="GO" id="GO:0005506">
    <property type="term" value="F:iron ion binding"/>
    <property type="evidence" value="ECO:0007669"/>
    <property type="project" value="InterPro"/>
</dbReference>
<comment type="cofactor">
    <cofactor evidence="1 6">
        <name>heme</name>
        <dbReference type="ChEBI" id="CHEBI:30413"/>
    </cofactor>
</comment>
<dbReference type="PROSITE" id="PS00086">
    <property type="entry name" value="CYTOCHROME_P450"/>
    <property type="match status" value="1"/>
</dbReference>
<dbReference type="Proteomes" id="UP000307169">
    <property type="component" value="Unassembled WGS sequence"/>
</dbReference>
<accession>A0A4T0NKH2</accession>
<dbReference type="InterPro" id="IPR050529">
    <property type="entry name" value="CYP450_sterol_14alpha_dmase"/>
</dbReference>
<dbReference type="Gene3D" id="1.10.630.10">
    <property type="entry name" value="Cytochrome P450"/>
    <property type="match status" value="1"/>
</dbReference>
<dbReference type="InterPro" id="IPR017972">
    <property type="entry name" value="Cyt_P450_CS"/>
</dbReference>
<dbReference type="AlphaFoldDB" id="A0A4T0NKH2"/>
<keyword evidence="7" id="KW-0560">Oxidoreductase</keyword>
<dbReference type="SUPFAM" id="SSF48264">
    <property type="entry name" value="Cytochrome P450"/>
    <property type="match status" value="1"/>
</dbReference>
<evidence type="ECO:0000256" key="4">
    <source>
        <dbReference type="ARBA" id="ARBA00022723"/>
    </source>
</evidence>
<keyword evidence="3 6" id="KW-0349">Heme</keyword>
<comment type="caution">
    <text evidence="8">The sequence shown here is derived from an EMBL/GenBank/DDBJ whole genome shotgun (WGS) entry which is preliminary data.</text>
</comment>
<dbReference type="GO" id="GO:0004497">
    <property type="term" value="F:monooxygenase activity"/>
    <property type="evidence" value="ECO:0007669"/>
    <property type="project" value="UniProtKB-KW"/>
</dbReference>
<dbReference type="InterPro" id="IPR001128">
    <property type="entry name" value="Cyt_P450"/>
</dbReference>
<dbReference type="InterPro" id="IPR002403">
    <property type="entry name" value="Cyt_P450_E_grp-IV"/>
</dbReference>
<organism evidence="8 9">
    <name type="scientific">Wallemia mellicola</name>
    <dbReference type="NCBI Taxonomy" id="1708541"/>
    <lineage>
        <taxon>Eukaryota</taxon>
        <taxon>Fungi</taxon>
        <taxon>Dikarya</taxon>
        <taxon>Basidiomycota</taxon>
        <taxon>Wallemiomycotina</taxon>
        <taxon>Wallemiomycetes</taxon>
        <taxon>Wallemiales</taxon>
        <taxon>Wallemiaceae</taxon>
        <taxon>Wallemia</taxon>
    </lineage>
</organism>
<dbReference type="PRINTS" id="PR00465">
    <property type="entry name" value="EP450IV"/>
</dbReference>
<reference evidence="8 9" key="1">
    <citation type="submission" date="2019-03" db="EMBL/GenBank/DDBJ databases">
        <title>Sequencing 25 genomes of Wallemia mellicola.</title>
        <authorList>
            <person name="Gostincar C."/>
        </authorList>
    </citation>
    <scope>NUCLEOTIDE SEQUENCE [LARGE SCALE GENOMIC DNA]</scope>
    <source>
        <strain evidence="8 9">EXF-1262</strain>
    </source>
</reference>
<evidence type="ECO:0000256" key="6">
    <source>
        <dbReference type="PIRSR" id="PIRSR602403-1"/>
    </source>
</evidence>
<dbReference type="PANTHER" id="PTHR24304">
    <property type="entry name" value="CYTOCHROME P450 FAMILY 7"/>
    <property type="match status" value="1"/>
</dbReference>
<evidence type="ECO:0000256" key="7">
    <source>
        <dbReference type="RuleBase" id="RU000461"/>
    </source>
</evidence>
<dbReference type="CDD" id="cd11042">
    <property type="entry name" value="CYP51-like"/>
    <property type="match status" value="1"/>
</dbReference>
<evidence type="ECO:0000256" key="3">
    <source>
        <dbReference type="ARBA" id="ARBA00022617"/>
    </source>
</evidence>
<dbReference type="InterPro" id="IPR036396">
    <property type="entry name" value="Cyt_P450_sf"/>
</dbReference>
<evidence type="ECO:0000313" key="8">
    <source>
        <dbReference type="EMBL" id="TIB97620.1"/>
    </source>
</evidence>
<evidence type="ECO:0000256" key="1">
    <source>
        <dbReference type="ARBA" id="ARBA00001971"/>
    </source>
</evidence>
<dbReference type="Pfam" id="PF00067">
    <property type="entry name" value="p450"/>
    <property type="match status" value="1"/>
</dbReference>
<keyword evidence="5 6" id="KW-0408">Iron</keyword>
<name>A0A4T0NKH2_9BASI</name>
<dbReference type="GO" id="GO:0016705">
    <property type="term" value="F:oxidoreductase activity, acting on paired donors, with incorporation or reduction of molecular oxygen"/>
    <property type="evidence" value="ECO:0007669"/>
    <property type="project" value="InterPro"/>
</dbReference>
<evidence type="ECO:0000313" key="9">
    <source>
        <dbReference type="Proteomes" id="UP000307169"/>
    </source>
</evidence>
<keyword evidence="7" id="KW-0503">Monooxygenase</keyword>
<keyword evidence="4 6" id="KW-0479">Metal-binding</keyword>
<dbReference type="GO" id="GO:0020037">
    <property type="term" value="F:heme binding"/>
    <property type="evidence" value="ECO:0007669"/>
    <property type="project" value="InterPro"/>
</dbReference>
<feature type="binding site" description="axial binding residue" evidence="6">
    <location>
        <position position="460"/>
    </location>
    <ligand>
        <name>heme</name>
        <dbReference type="ChEBI" id="CHEBI:30413"/>
    </ligand>
    <ligandPart>
        <name>Fe</name>
        <dbReference type="ChEBI" id="CHEBI:18248"/>
    </ligandPart>
</feature>
<gene>
    <name evidence="8" type="ORF">E3Q17_03335</name>
</gene>
<dbReference type="PANTHER" id="PTHR24304:SF2">
    <property type="entry name" value="24-HYDROXYCHOLESTEROL 7-ALPHA-HYDROXYLASE"/>
    <property type="match status" value="1"/>
</dbReference>
<protein>
    <submittedName>
        <fullName evidence="8">Cytochrome P450</fullName>
    </submittedName>
</protein>
<dbReference type="PRINTS" id="PR00385">
    <property type="entry name" value="P450"/>
</dbReference>